<dbReference type="InterPro" id="IPR032675">
    <property type="entry name" value="LRR_dom_sf"/>
</dbReference>
<evidence type="ECO:0000313" key="2">
    <source>
        <dbReference type="EMBL" id="OCL07136.1"/>
    </source>
</evidence>
<dbReference type="EMBL" id="KV749925">
    <property type="protein sequence ID" value="OCL07136.1"/>
    <property type="molecule type" value="Genomic_DNA"/>
</dbReference>
<dbReference type="Proteomes" id="UP000250140">
    <property type="component" value="Unassembled WGS sequence"/>
</dbReference>
<name>A0A8E2EZ06_9PEZI</name>
<dbReference type="SUPFAM" id="SSF52047">
    <property type="entry name" value="RNI-like"/>
    <property type="match status" value="1"/>
</dbReference>
<dbReference type="InterPro" id="IPR056867">
    <property type="entry name" value="LRR_15"/>
</dbReference>
<dbReference type="Pfam" id="PF24969">
    <property type="entry name" value="LRR_15"/>
    <property type="match status" value="1"/>
</dbReference>
<sequence>MPPSSPLRWMFIVSEANKALRGEAAAFCSLKTLCIENGACEGGFQLVTIAPFFKLPSLRTFQAYQCQDGSWIAENYNTFAEKNIGKFCITSINIEWSMLSIEAINALIRGCKALRSFQYSHHYKVGSRLSAEQFTTRELIRALGNHCKTLEYFRLDLHSGWDPQMWLRLIEEEDDFRLGDIRNFTKLATLDVEQTALLTEDPKKQISNRPFVEMMPSSLQSLTIRSCSDSIIPHIRDLSIWHKDFLPQLKQVEITAIKEVISDVVTYNAKIWSERRAFTGAFSPSVDFNVKEKFDTGASLNGFWPLPPPTWRS</sequence>
<gene>
    <name evidence="2" type="ORF">AOQ84DRAFT_223168</name>
</gene>
<protein>
    <recommendedName>
        <fullName evidence="1">Leucine-rich repeat domain-containing protein</fullName>
    </recommendedName>
</protein>
<dbReference type="Gene3D" id="3.80.10.10">
    <property type="entry name" value="Ribonuclease Inhibitor"/>
    <property type="match status" value="1"/>
</dbReference>
<dbReference type="AlphaFoldDB" id="A0A8E2EZ06"/>
<feature type="domain" description="Leucine-rich repeat" evidence="1">
    <location>
        <begin position="50"/>
        <end position="264"/>
    </location>
</feature>
<organism evidence="2 3">
    <name type="scientific">Glonium stellatum</name>
    <dbReference type="NCBI Taxonomy" id="574774"/>
    <lineage>
        <taxon>Eukaryota</taxon>
        <taxon>Fungi</taxon>
        <taxon>Dikarya</taxon>
        <taxon>Ascomycota</taxon>
        <taxon>Pezizomycotina</taxon>
        <taxon>Dothideomycetes</taxon>
        <taxon>Pleosporomycetidae</taxon>
        <taxon>Gloniales</taxon>
        <taxon>Gloniaceae</taxon>
        <taxon>Glonium</taxon>
    </lineage>
</organism>
<accession>A0A8E2EZ06</accession>
<proteinExistence type="predicted"/>
<evidence type="ECO:0000259" key="1">
    <source>
        <dbReference type="Pfam" id="PF24969"/>
    </source>
</evidence>
<reference evidence="2 3" key="1">
    <citation type="journal article" date="2016" name="Nat. Commun.">
        <title>Ectomycorrhizal ecology is imprinted in the genome of the dominant symbiotic fungus Cenococcum geophilum.</title>
        <authorList>
            <consortium name="DOE Joint Genome Institute"/>
            <person name="Peter M."/>
            <person name="Kohler A."/>
            <person name="Ohm R.A."/>
            <person name="Kuo A."/>
            <person name="Krutzmann J."/>
            <person name="Morin E."/>
            <person name="Arend M."/>
            <person name="Barry K.W."/>
            <person name="Binder M."/>
            <person name="Choi C."/>
            <person name="Clum A."/>
            <person name="Copeland A."/>
            <person name="Grisel N."/>
            <person name="Haridas S."/>
            <person name="Kipfer T."/>
            <person name="LaButti K."/>
            <person name="Lindquist E."/>
            <person name="Lipzen A."/>
            <person name="Maire R."/>
            <person name="Meier B."/>
            <person name="Mihaltcheva S."/>
            <person name="Molinier V."/>
            <person name="Murat C."/>
            <person name="Poggeler S."/>
            <person name="Quandt C.A."/>
            <person name="Sperisen C."/>
            <person name="Tritt A."/>
            <person name="Tisserant E."/>
            <person name="Crous P.W."/>
            <person name="Henrissat B."/>
            <person name="Nehls U."/>
            <person name="Egli S."/>
            <person name="Spatafora J.W."/>
            <person name="Grigoriev I.V."/>
            <person name="Martin F.M."/>
        </authorList>
    </citation>
    <scope>NUCLEOTIDE SEQUENCE [LARGE SCALE GENOMIC DNA]</scope>
    <source>
        <strain evidence="2 3">CBS 207.34</strain>
    </source>
</reference>
<keyword evidence="3" id="KW-1185">Reference proteome</keyword>
<dbReference type="OrthoDB" id="3935706at2759"/>
<evidence type="ECO:0000313" key="3">
    <source>
        <dbReference type="Proteomes" id="UP000250140"/>
    </source>
</evidence>